<gene>
    <name evidence="22" type="ORF">JT25_007420</name>
</gene>
<organism evidence="22 23">
    <name type="scientific">Methylomonas denitrificans</name>
    <dbReference type="NCBI Taxonomy" id="1538553"/>
    <lineage>
        <taxon>Bacteria</taxon>
        <taxon>Pseudomonadati</taxon>
        <taxon>Pseudomonadota</taxon>
        <taxon>Gammaproteobacteria</taxon>
        <taxon>Methylococcales</taxon>
        <taxon>Methylococcaceae</taxon>
        <taxon>Methylomonas</taxon>
    </lineage>
</organism>
<dbReference type="OrthoDB" id="9789291at2"/>
<evidence type="ECO:0000256" key="18">
    <source>
        <dbReference type="RuleBase" id="RU003794"/>
    </source>
</evidence>
<comment type="similarity">
    <text evidence="2 17">Belongs to the peptidase A24 family.</text>
</comment>
<dbReference type="EC" id="2.1.1.-" evidence="18"/>
<evidence type="ECO:0000256" key="7">
    <source>
        <dbReference type="ARBA" id="ARBA00022679"/>
    </source>
</evidence>
<keyword evidence="11 19" id="KW-1133">Transmembrane helix</keyword>
<feature type="transmembrane region" description="Helical" evidence="19">
    <location>
        <begin position="158"/>
        <end position="175"/>
    </location>
</feature>
<evidence type="ECO:0000256" key="14">
    <source>
        <dbReference type="ARBA" id="ARBA00050401"/>
    </source>
</evidence>
<dbReference type="GO" id="GO:0005886">
    <property type="term" value="C:plasma membrane"/>
    <property type="evidence" value="ECO:0007669"/>
    <property type="project" value="UniProtKB-SubCell"/>
</dbReference>
<evidence type="ECO:0000256" key="17">
    <source>
        <dbReference type="RuleBase" id="RU003793"/>
    </source>
</evidence>
<evidence type="ECO:0000256" key="3">
    <source>
        <dbReference type="ARBA" id="ARBA00022475"/>
    </source>
</evidence>
<keyword evidence="3" id="KW-1003">Cell membrane</keyword>
<dbReference type="GO" id="GO:0004190">
    <property type="term" value="F:aspartic-type endopeptidase activity"/>
    <property type="evidence" value="ECO:0007669"/>
    <property type="project" value="UniProtKB-EC"/>
</dbReference>
<evidence type="ECO:0000256" key="16">
    <source>
        <dbReference type="ARBA" id="ARBA00071870"/>
    </source>
</evidence>
<dbReference type="AlphaFoldDB" id="A0A126T2M6"/>
<dbReference type="Proteomes" id="UP000030512">
    <property type="component" value="Chromosome"/>
</dbReference>
<reference evidence="22 23" key="1">
    <citation type="journal article" date="2015" name="Environ. Microbiol.">
        <title>Methane oxidation coupled to nitrate reduction under hypoxia by the Gammaproteobacterium Methylomonas denitrificans, sp. nov. type strain FJG1.</title>
        <authorList>
            <person name="Kits K.D."/>
            <person name="Klotz M.G."/>
            <person name="Stein L.Y."/>
        </authorList>
    </citation>
    <scope>NUCLEOTIDE SEQUENCE [LARGE SCALE GENOMIC DNA]</scope>
    <source>
        <strain evidence="22 23">FJG1</strain>
    </source>
</reference>
<feature type="transmembrane region" description="Helical" evidence="19">
    <location>
        <begin position="231"/>
        <end position="250"/>
    </location>
</feature>
<evidence type="ECO:0000256" key="5">
    <source>
        <dbReference type="ARBA" id="ARBA00022603"/>
    </source>
</evidence>
<accession>A0A126T2M6</accession>
<evidence type="ECO:0000259" key="20">
    <source>
        <dbReference type="Pfam" id="PF01478"/>
    </source>
</evidence>
<feature type="transmembrane region" description="Helical" evidence="19">
    <location>
        <begin position="129"/>
        <end position="146"/>
    </location>
</feature>
<dbReference type="EC" id="3.4.23.43" evidence="15 18"/>
<feature type="transmembrane region" description="Helical" evidence="19">
    <location>
        <begin position="12"/>
        <end position="35"/>
    </location>
</feature>
<evidence type="ECO:0000256" key="19">
    <source>
        <dbReference type="SAM" id="Phobius"/>
    </source>
</evidence>
<comment type="function">
    <text evidence="18">Plays an essential role in type IV pili and type II pseudopili formation by proteolytically removing the leader sequence from substrate proteins and subsequently monomethylating the alpha-amino group of the newly exposed N-terminal phenylalanine.</text>
</comment>
<dbReference type="KEGG" id="mdn:JT25_007420"/>
<evidence type="ECO:0000256" key="15">
    <source>
        <dbReference type="ARBA" id="ARBA00067082"/>
    </source>
</evidence>
<evidence type="ECO:0000256" key="9">
    <source>
        <dbReference type="ARBA" id="ARBA00022692"/>
    </source>
</evidence>
<keyword evidence="4" id="KW-0997">Cell inner membrane</keyword>
<feature type="transmembrane region" description="Helical" evidence="19">
    <location>
        <begin position="181"/>
        <end position="199"/>
    </location>
</feature>
<feature type="domain" description="Prepilin peptidase A24 N-terminal" evidence="21">
    <location>
        <begin position="19"/>
        <end position="125"/>
    </location>
</feature>
<evidence type="ECO:0000256" key="13">
    <source>
        <dbReference type="ARBA" id="ARBA00023268"/>
    </source>
</evidence>
<keyword evidence="13 18" id="KW-0511">Multifunctional enzyme</keyword>
<dbReference type="FunFam" id="1.20.120.1220:FF:000001">
    <property type="entry name" value="Type 4 prepilin-like proteins leader peptide-processing enzyme"/>
    <property type="match status" value="1"/>
</dbReference>
<evidence type="ECO:0000256" key="8">
    <source>
        <dbReference type="ARBA" id="ARBA00022691"/>
    </source>
</evidence>
<dbReference type="Pfam" id="PF06750">
    <property type="entry name" value="A24_N_bact"/>
    <property type="match status" value="1"/>
</dbReference>
<keyword evidence="12 19" id="KW-0472">Membrane</keyword>
<dbReference type="GO" id="GO:0006465">
    <property type="term" value="P:signal peptide processing"/>
    <property type="evidence" value="ECO:0007669"/>
    <property type="project" value="TreeGrafter"/>
</dbReference>
<dbReference type="GO" id="GO:0008168">
    <property type="term" value="F:methyltransferase activity"/>
    <property type="evidence" value="ECO:0007669"/>
    <property type="project" value="UniProtKB-KW"/>
</dbReference>
<keyword evidence="7 18" id="KW-0808">Transferase</keyword>
<comment type="subcellular location">
    <subcellularLocation>
        <location evidence="1">Cell inner membrane</location>
        <topology evidence="1">Multi-pass membrane protein</topology>
    </subcellularLocation>
    <subcellularLocation>
        <location evidence="18">Cell membrane</location>
        <topology evidence="18">Multi-pass membrane protein</topology>
    </subcellularLocation>
</comment>
<evidence type="ECO:0000256" key="6">
    <source>
        <dbReference type="ARBA" id="ARBA00022670"/>
    </source>
</evidence>
<dbReference type="InterPro" id="IPR050882">
    <property type="entry name" value="Prepilin_peptidase/N-MTase"/>
</dbReference>
<evidence type="ECO:0000256" key="2">
    <source>
        <dbReference type="ARBA" id="ARBA00005801"/>
    </source>
</evidence>
<keyword evidence="10 18" id="KW-0378">Hydrolase</keyword>
<keyword evidence="9 18" id="KW-0812">Transmembrane</keyword>
<evidence type="ECO:0000256" key="12">
    <source>
        <dbReference type="ARBA" id="ARBA00023136"/>
    </source>
</evidence>
<dbReference type="Gene3D" id="1.20.120.1220">
    <property type="match status" value="1"/>
</dbReference>
<dbReference type="PANTHER" id="PTHR30487:SF0">
    <property type="entry name" value="PREPILIN LEADER PEPTIDASE_N-METHYLTRANSFERASE-RELATED"/>
    <property type="match status" value="1"/>
</dbReference>
<keyword evidence="6 18" id="KW-0645">Protease</keyword>
<proteinExistence type="inferred from homology"/>
<evidence type="ECO:0000256" key="1">
    <source>
        <dbReference type="ARBA" id="ARBA00004429"/>
    </source>
</evidence>
<dbReference type="InterPro" id="IPR014032">
    <property type="entry name" value="Peptidase_A24A_bac"/>
</dbReference>
<dbReference type="RefSeq" id="WP_062328142.1">
    <property type="nucleotide sequence ID" value="NZ_CP014476.1"/>
</dbReference>
<dbReference type="EMBL" id="CP014476">
    <property type="protein sequence ID" value="AMK76322.1"/>
    <property type="molecule type" value="Genomic_DNA"/>
</dbReference>
<dbReference type="Pfam" id="PF01478">
    <property type="entry name" value="Peptidase_A24"/>
    <property type="match status" value="1"/>
</dbReference>
<keyword evidence="5 18" id="KW-0489">Methyltransferase</keyword>
<dbReference type="InterPro" id="IPR000045">
    <property type="entry name" value="Prepilin_IV_endopep_pep"/>
</dbReference>
<evidence type="ECO:0000313" key="22">
    <source>
        <dbReference type="EMBL" id="AMK76322.1"/>
    </source>
</evidence>
<evidence type="ECO:0000256" key="11">
    <source>
        <dbReference type="ARBA" id="ARBA00022989"/>
    </source>
</evidence>
<evidence type="ECO:0000256" key="10">
    <source>
        <dbReference type="ARBA" id="ARBA00022801"/>
    </source>
</evidence>
<dbReference type="PRINTS" id="PR00864">
    <property type="entry name" value="PREPILNPTASE"/>
</dbReference>
<sequence>MVFATLQQYPLFLIGVVSVLGLLVGSFLNVVIYRLPVMMQAGWRRECQEYLKLPRDEAAEVFNLMLPASHCPSCKTEIKAYQNIPVFSYLLLGGKCAHCGVKIAIRYPLIEAFTGLCSAVVAWHFGYGWALAFALPLTWCLIALSFIDIDQQLLPDSITLPMLWLGLLLSLFDIYTNSYDAIIGVIAGYMSLWSVYQLFKLLTGKEGMGYGDFKLLALFGAWLGWQYLPLIILLSSLVGAVVGIAMIVFGKRDAGKPIPFGPYLAMAGWLAMLFGPELNALYLHTAGL</sequence>
<feature type="transmembrane region" description="Helical" evidence="19">
    <location>
        <begin position="262"/>
        <end position="283"/>
    </location>
</feature>
<name>A0A126T2M6_9GAMM</name>
<dbReference type="InterPro" id="IPR010627">
    <property type="entry name" value="Prepilin_pept_A24_N"/>
</dbReference>
<protein>
    <recommendedName>
        <fullName evidence="16 18">Prepilin leader peptidase/N-methyltransferase</fullName>
        <ecNumber evidence="18">2.1.1.-</ecNumber>
        <ecNumber evidence="15 18">3.4.23.43</ecNumber>
    </recommendedName>
</protein>
<evidence type="ECO:0000313" key="23">
    <source>
        <dbReference type="Proteomes" id="UP000030512"/>
    </source>
</evidence>
<feature type="domain" description="Prepilin type IV endopeptidase peptidase" evidence="20">
    <location>
        <begin position="137"/>
        <end position="244"/>
    </location>
</feature>
<evidence type="ECO:0000256" key="4">
    <source>
        <dbReference type="ARBA" id="ARBA00022519"/>
    </source>
</evidence>
<dbReference type="PANTHER" id="PTHR30487">
    <property type="entry name" value="TYPE 4 PREPILIN-LIKE PROTEINS LEADER PEPTIDE-PROCESSING ENZYME"/>
    <property type="match status" value="1"/>
</dbReference>
<keyword evidence="8" id="KW-0949">S-adenosyl-L-methionine</keyword>
<keyword evidence="23" id="KW-1185">Reference proteome</keyword>
<dbReference type="STRING" id="1538553.JT25_007420"/>
<evidence type="ECO:0000259" key="21">
    <source>
        <dbReference type="Pfam" id="PF06750"/>
    </source>
</evidence>
<dbReference type="GO" id="GO:0032259">
    <property type="term" value="P:methylation"/>
    <property type="evidence" value="ECO:0007669"/>
    <property type="project" value="UniProtKB-KW"/>
</dbReference>
<comment type="catalytic activity">
    <reaction evidence="14 18">
        <text>Typically cleaves a -Gly-|-Phe- bond to release an N-terminal, basic peptide of 5-8 residues from type IV prepilin, and then N-methylates the new N-terminal amino group, the methyl donor being S-adenosyl-L-methionine.</text>
        <dbReference type="EC" id="3.4.23.43"/>
    </reaction>
</comment>